<evidence type="ECO:0000256" key="5">
    <source>
        <dbReference type="ARBA" id="ARBA00022553"/>
    </source>
</evidence>
<reference evidence="20" key="2">
    <citation type="submission" date="2025-09" db="UniProtKB">
        <authorList>
            <consortium name="Ensembl"/>
        </authorList>
    </citation>
    <scope>IDENTIFICATION</scope>
</reference>
<dbReference type="InterPro" id="IPR002293">
    <property type="entry name" value="AA/rel_permease1"/>
</dbReference>
<evidence type="ECO:0000256" key="10">
    <source>
        <dbReference type="ARBA" id="ARBA00051323"/>
    </source>
</evidence>
<comment type="catalytic activity">
    <reaction evidence="14">
        <text>L-leucine(out) + L-arginine(in) = L-leucine(in) + L-arginine(out)</text>
        <dbReference type="Rhea" id="RHEA:71059"/>
        <dbReference type="ChEBI" id="CHEBI:32682"/>
        <dbReference type="ChEBI" id="CHEBI:57427"/>
    </reaction>
    <physiologicalReaction direction="left-to-right" evidence="14">
        <dbReference type="Rhea" id="RHEA:71060"/>
    </physiologicalReaction>
</comment>
<accession>A0A8C5PD62</accession>
<evidence type="ECO:0000313" key="21">
    <source>
        <dbReference type="Proteomes" id="UP000694569"/>
    </source>
</evidence>
<keyword evidence="3" id="KW-0813">Transport</keyword>
<comment type="catalytic activity">
    <reaction evidence="18">
        <text>L-phenylalanine(out) + L-arginine(in) = L-phenylalanine(in) + L-arginine(out)</text>
        <dbReference type="Rhea" id="RHEA:71067"/>
        <dbReference type="ChEBI" id="CHEBI:32682"/>
        <dbReference type="ChEBI" id="CHEBI:58095"/>
    </reaction>
    <physiologicalReaction direction="left-to-right" evidence="18">
        <dbReference type="Rhea" id="RHEA:71068"/>
    </physiologicalReaction>
</comment>
<organism evidence="20 21">
    <name type="scientific">Leptobrachium leishanense</name>
    <name type="common">Leishan spiny toad</name>
    <dbReference type="NCBI Taxonomy" id="445787"/>
    <lineage>
        <taxon>Eukaryota</taxon>
        <taxon>Metazoa</taxon>
        <taxon>Chordata</taxon>
        <taxon>Craniata</taxon>
        <taxon>Vertebrata</taxon>
        <taxon>Euteleostomi</taxon>
        <taxon>Amphibia</taxon>
        <taxon>Batrachia</taxon>
        <taxon>Anura</taxon>
        <taxon>Pelobatoidea</taxon>
        <taxon>Megophryidae</taxon>
        <taxon>Leptobrachium</taxon>
    </lineage>
</organism>
<evidence type="ECO:0000256" key="3">
    <source>
        <dbReference type="ARBA" id="ARBA00022448"/>
    </source>
</evidence>
<evidence type="ECO:0000256" key="16">
    <source>
        <dbReference type="ARBA" id="ARBA00079910"/>
    </source>
</evidence>
<feature type="transmembrane region" description="Helical" evidence="19">
    <location>
        <begin position="294"/>
        <end position="314"/>
    </location>
</feature>
<dbReference type="Proteomes" id="UP000694569">
    <property type="component" value="Unplaced"/>
</dbReference>
<evidence type="ECO:0000256" key="19">
    <source>
        <dbReference type="SAM" id="Phobius"/>
    </source>
</evidence>
<keyword evidence="4" id="KW-1003">Cell membrane</keyword>
<evidence type="ECO:0000256" key="7">
    <source>
        <dbReference type="ARBA" id="ARBA00022989"/>
    </source>
</evidence>
<evidence type="ECO:0000256" key="4">
    <source>
        <dbReference type="ARBA" id="ARBA00022475"/>
    </source>
</evidence>
<dbReference type="GO" id="GO:0015179">
    <property type="term" value="F:L-amino acid transmembrane transporter activity"/>
    <property type="evidence" value="ECO:0007669"/>
    <property type="project" value="TreeGrafter"/>
</dbReference>
<protein>
    <recommendedName>
        <fullName evidence="15">b(0,+)-type amino acid transporter 1</fullName>
    </recommendedName>
    <alternativeName>
        <fullName evidence="16">Glycoprotein-associated amino acid transporter b0,+AT1</fullName>
    </alternativeName>
    <alternativeName>
        <fullName evidence="17">Solute carrier family 7 member 9</fullName>
    </alternativeName>
</protein>
<evidence type="ECO:0000256" key="6">
    <source>
        <dbReference type="ARBA" id="ARBA00022692"/>
    </source>
</evidence>
<dbReference type="OrthoDB" id="5982228at2759"/>
<comment type="subcellular location">
    <subcellularLocation>
        <location evidence="1">Apical cell membrane</location>
        <topology evidence="1">Multi-pass membrane protein</topology>
    </subcellularLocation>
</comment>
<proteinExistence type="inferred from homology"/>
<keyword evidence="6 19" id="KW-0812">Transmembrane</keyword>
<evidence type="ECO:0000313" key="20">
    <source>
        <dbReference type="Ensembl" id="ENSLLEP00000014322.1"/>
    </source>
</evidence>
<dbReference type="AlphaFoldDB" id="A0A8C5PD62"/>
<keyword evidence="21" id="KW-1185">Reference proteome</keyword>
<evidence type="ECO:0000256" key="11">
    <source>
        <dbReference type="ARBA" id="ARBA00051814"/>
    </source>
</evidence>
<dbReference type="InterPro" id="IPR050598">
    <property type="entry name" value="AminoAcid_Transporter"/>
</dbReference>
<evidence type="ECO:0000256" key="12">
    <source>
        <dbReference type="ARBA" id="ARBA00051835"/>
    </source>
</evidence>
<feature type="transmembrane region" description="Helical" evidence="19">
    <location>
        <begin position="176"/>
        <end position="197"/>
    </location>
</feature>
<comment type="catalytic activity">
    <reaction evidence="11">
        <text>L-cystine(out) + L-arginine(in) = L-cystine(in) + L-arginine(out)</text>
        <dbReference type="Rhea" id="RHEA:71075"/>
        <dbReference type="ChEBI" id="CHEBI:32682"/>
        <dbReference type="ChEBI" id="CHEBI:35491"/>
    </reaction>
    <physiologicalReaction direction="left-to-right" evidence="11">
        <dbReference type="Rhea" id="RHEA:71076"/>
    </physiologicalReaction>
</comment>
<evidence type="ECO:0000256" key="2">
    <source>
        <dbReference type="ARBA" id="ARBA00009523"/>
    </source>
</evidence>
<dbReference type="GO" id="GO:0016324">
    <property type="term" value="C:apical plasma membrane"/>
    <property type="evidence" value="ECO:0007669"/>
    <property type="project" value="UniProtKB-SubCell"/>
</dbReference>
<feature type="transmembrane region" description="Helical" evidence="19">
    <location>
        <begin position="346"/>
        <end position="365"/>
    </location>
</feature>
<evidence type="ECO:0000256" key="15">
    <source>
        <dbReference type="ARBA" id="ARBA00074336"/>
    </source>
</evidence>
<dbReference type="Pfam" id="PF13520">
    <property type="entry name" value="AA_permease_2"/>
    <property type="match status" value="1"/>
</dbReference>
<dbReference type="FunFam" id="1.20.1740.10:FF:000015">
    <property type="entry name" value="B(0,+)-type amino acid transporter 1"/>
    <property type="match status" value="1"/>
</dbReference>
<feature type="transmembrane region" description="Helical" evidence="19">
    <location>
        <begin position="371"/>
        <end position="392"/>
    </location>
</feature>
<feature type="transmembrane region" description="Helical" evidence="19">
    <location>
        <begin position="252"/>
        <end position="274"/>
    </location>
</feature>
<reference evidence="20" key="1">
    <citation type="submission" date="2025-08" db="UniProtKB">
        <authorList>
            <consortium name="Ensembl"/>
        </authorList>
    </citation>
    <scope>IDENTIFICATION</scope>
</reference>
<evidence type="ECO:0000256" key="13">
    <source>
        <dbReference type="ARBA" id="ARBA00052179"/>
    </source>
</evidence>
<feature type="transmembrane region" description="Helical" evidence="19">
    <location>
        <begin position="404"/>
        <end position="428"/>
    </location>
</feature>
<dbReference type="PANTHER" id="PTHR11785">
    <property type="entry name" value="AMINO ACID TRANSPORTER"/>
    <property type="match status" value="1"/>
</dbReference>
<keyword evidence="7 19" id="KW-1133">Transmembrane helix</keyword>
<comment type="similarity">
    <text evidence="2">Belongs to the amino acid-polyamine-organocation (APC) superfamily.</text>
</comment>
<evidence type="ECO:0000256" key="8">
    <source>
        <dbReference type="ARBA" id="ARBA00023136"/>
    </source>
</evidence>
<evidence type="ECO:0000256" key="17">
    <source>
        <dbReference type="ARBA" id="ARBA00083296"/>
    </source>
</evidence>
<dbReference type="PIRSF" id="PIRSF006060">
    <property type="entry name" value="AA_transporter"/>
    <property type="match status" value="1"/>
</dbReference>
<feature type="transmembrane region" description="Helical" evidence="19">
    <location>
        <begin position="434"/>
        <end position="452"/>
    </location>
</feature>
<evidence type="ECO:0000256" key="14">
    <source>
        <dbReference type="ARBA" id="ARBA00052732"/>
    </source>
</evidence>
<feature type="transmembrane region" description="Helical" evidence="19">
    <location>
        <begin position="63"/>
        <end position="83"/>
    </location>
</feature>
<evidence type="ECO:0000256" key="18">
    <source>
        <dbReference type="ARBA" id="ARBA00093193"/>
    </source>
</evidence>
<keyword evidence="5" id="KW-0597">Phosphoprotein</keyword>
<keyword evidence="8 19" id="KW-0472">Membrane</keyword>
<feature type="transmembrane region" description="Helical" evidence="19">
    <location>
        <begin position="27"/>
        <end position="51"/>
    </location>
</feature>
<evidence type="ECO:0000256" key="9">
    <source>
        <dbReference type="ARBA" id="ARBA00023157"/>
    </source>
</evidence>
<comment type="catalytic activity">
    <reaction evidence="10">
        <text>L-lysine(out) + L-arginine(in) = L-lysine(in) + L-arginine(out)</text>
        <dbReference type="Rhea" id="RHEA:70827"/>
        <dbReference type="ChEBI" id="CHEBI:32551"/>
        <dbReference type="ChEBI" id="CHEBI:32682"/>
    </reaction>
    <physiologicalReaction direction="left-to-right" evidence="10">
        <dbReference type="Rhea" id="RHEA:70828"/>
    </physiologicalReaction>
</comment>
<feature type="transmembrane region" description="Helical" evidence="19">
    <location>
        <begin position="150"/>
        <end position="170"/>
    </location>
</feature>
<dbReference type="PANTHER" id="PTHR11785:SF340">
    <property type="entry name" value="AROMATIC-PREFERRING AMINO ACID TRANSPORTER"/>
    <property type="match status" value="1"/>
</dbReference>
<comment type="catalytic activity">
    <reaction evidence="13">
        <text>L-cysteine(out) + L-arginine(in) = L-cysteine(in) + L-arginine(out)</text>
        <dbReference type="Rhea" id="RHEA:71071"/>
        <dbReference type="ChEBI" id="CHEBI:32682"/>
        <dbReference type="ChEBI" id="CHEBI:35235"/>
    </reaction>
    <physiologicalReaction direction="left-to-right" evidence="13">
        <dbReference type="Rhea" id="RHEA:71072"/>
    </physiologicalReaction>
</comment>
<sequence length="513" mass="56141">MMNGEDMAPESEETSQKSEKLHLKREIGLFSAVSLIAGTMIGSGIFMSPQWVLYFVGSPGASLMIWTACGLLAMLGALSYAELGTVIMESGGEYIYILRNVGSFPAFLLSFTSIMVVRPASIAAISLSFAEYVVASFYQDCPPPQVVLKCTAAACILVLALINCLNVRLATSIMNIFTTAKLIVLLVIIAGGMVLLAKGNTQVFHNAFENTVTGFGPVGVAFYQGLWSYDGWNNLNSVTEELKNPEVNLPRAVMIAIPLVTCVYLLANISYFAAMTPSELLSTDAVAISWGVKVLGTWTWIISLGVALSTFGSANGTFFSGGRVCYVAAREGHLPDILSMAHVTRLTPSPALIFISFISLIMIIPSDFSSIVNLFSFTAWLFYGITISGLLYMKIKKPDIPRPYKVPIVIPIVVLLASVYLVLAPIIFSPQLEYLYVTIFILSGTILYIPIVRYKWSPKGFRFFTLHLQLLLEVSPANKNEYLTGRRTQGLLQILKNHRRPPEATYHDGQACL</sequence>
<name>A0A8C5PD62_9ANUR</name>
<dbReference type="Ensembl" id="ENSLLET00000014884.1">
    <property type="protein sequence ID" value="ENSLLEP00000014322.1"/>
    <property type="gene ID" value="ENSLLEG00000009110.1"/>
</dbReference>
<keyword evidence="9" id="KW-1015">Disulfide bond</keyword>
<comment type="catalytic activity">
    <reaction evidence="12">
        <text>L-histidine(out) + L-arginine(in) = L-histidine(in) + L-arginine(out)</text>
        <dbReference type="Rhea" id="RHEA:71063"/>
        <dbReference type="ChEBI" id="CHEBI:32682"/>
        <dbReference type="ChEBI" id="CHEBI:57595"/>
    </reaction>
    <physiologicalReaction direction="left-to-right" evidence="12">
        <dbReference type="Rhea" id="RHEA:71064"/>
    </physiologicalReaction>
</comment>
<dbReference type="Gene3D" id="1.20.1740.10">
    <property type="entry name" value="Amino acid/polyamine transporter I"/>
    <property type="match status" value="1"/>
</dbReference>
<evidence type="ECO:0000256" key="1">
    <source>
        <dbReference type="ARBA" id="ARBA00004424"/>
    </source>
</evidence>
<dbReference type="GeneTree" id="ENSGT00940000162520"/>